<evidence type="ECO:0000256" key="11">
    <source>
        <dbReference type="HAMAP-Rule" id="MF_00109"/>
    </source>
</evidence>
<keyword evidence="11" id="KW-0963">Cytoplasm</keyword>
<dbReference type="Pfam" id="PF01202">
    <property type="entry name" value="SKI"/>
    <property type="match status" value="1"/>
</dbReference>
<protein>
    <recommendedName>
        <fullName evidence="3 11">Shikimate kinase</fullName>
        <shortName evidence="11">SK</shortName>
        <ecNumber evidence="3 11">2.7.1.71</ecNumber>
    </recommendedName>
</protein>
<keyword evidence="9 11" id="KW-0057">Aromatic amino acid biosynthesis</keyword>
<keyword evidence="11" id="KW-0479">Metal-binding</keyword>
<keyword evidence="5 11" id="KW-0808">Transferase</keyword>
<dbReference type="InterPro" id="IPR000623">
    <property type="entry name" value="Shikimate_kinase/TSH1"/>
</dbReference>
<feature type="binding site" evidence="11">
    <location>
        <begin position="11"/>
        <end position="16"/>
    </location>
    <ligand>
        <name>ATP</name>
        <dbReference type="ChEBI" id="CHEBI:30616"/>
    </ligand>
</feature>
<evidence type="ECO:0000256" key="4">
    <source>
        <dbReference type="ARBA" id="ARBA00022605"/>
    </source>
</evidence>
<feature type="binding site" evidence="11">
    <location>
        <position position="131"/>
    </location>
    <ligand>
        <name>substrate</name>
    </ligand>
</feature>
<keyword evidence="4 11" id="KW-0028">Amino-acid biosynthesis</keyword>
<gene>
    <name evidence="11" type="primary">aroK</name>
    <name evidence="12" type="ORF">ERJ70_11190</name>
</gene>
<reference evidence="12 13" key="1">
    <citation type="submission" date="2019-12" db="EMBL/GenBank/DDBJ databases">
        <title>The whole genome sequencing of a strain isolated from a Mars analog, Dalangtan Playa.</title>
        <authorList>
            <person name="Huang T."/>
        </authorList>
    </citation>
    <scope>NUCLEOTIDE SEQUENCE [LARGE SCALE GENOMIC DNA]</scope>
    <source>
        <strain evidence="12 13">DP4-553-S</strain>
    </source>
</reference>
<evidence type="ECO:0000256" key="2">
    <source>
        <dbReference type="ARBA" id="ARBA00006997"/>
    </source>
</evidence>
<evidence type="ECO:0000313" key="12">
    <source>
        <dbReference type="EMBL" id="QTM99813.1"/>
    </source>
</evidence>
<dbReference type="SUPFAM" id="SSF52540">
    <property type="entry name" value="P-loop containing nucleoside triphosphate hydrolases"/>
    <property type="match status" value="1"/>
</dbReference>
<organism evidence="12 13">
    <name type="scientific">Sediminibacillus dalangtanensis</name>
    <dbReference type="NCBI Taxonomy" id="2729421"/>
    <lineage>
        <taxon>Bacteria</taxon>
        <taxon>Bacillati</taxon>
        <taxon>Bacillota</taxon>
        <taxon>Bacilli</taxon>
        <taxon>Bacillales</taxon>
        <taxon>Bacillaceae</taxon>
        <taxon>Sediminibacillus</taxon>
    </lineage>
</organism>
<sequence length="171" mass="19555">MKAIYLIGFMGSGKSSVLRLVAEKMAIPGLDTDQQIEQTTRQTIPEIFKSQGETVFREKETDTLMKMPKTDAVVATGGGIVESEVNRSWLKENVFVVYLHTSLAEIERRLGKDESRPLWKKHDKTALYERRMEKYRQTADSLIKTDGKSPEQVAEEIYQLIRKENTDMLGI</sequence>
<keyword evidence="8 11" id="KW-0067">ATP-binding</keyword>
<feature type="binding site" evidence="11">
    <location>
        <position position="33"/>
    </location>
    <ligand>
        <name>substrate</name>
    </ligand>
</feature>
<dbReference type="PANTHER" id="PTHR21087">
    <property type="entry name" value="SHIKIMATE KINASE"/>
    <property type="match status" value="1"/>
</dbReference>
<comment type="pathway">
    <text evidence="1 11">Metabolic intermediate biosynthesis; chorismate biosynthesis; chorismate from D-erythrose 4-phosphate and phosphoenolpyruvate: step 5/7.</text>
</comment>
<dbReference type="PRINTS" id="PR01100">
    <property type="entry name" value="SHIKIMTKNASE"/>
</dbReference>
<dbReference type="EC" id="2.7.1.71" evidence="3 11"/>
<comment type="subcellular location">
    <subcellularLocation>
        <location evidence="11">Cytoplasm</location>
    </subcellularLocation>
</comment>
<dbReference type="HAMAP" id="MF_00109">
    <property type="entry name" value="Shikimate_kinase"/>
    <property type="match status" value="1"/>
</dbReference>
<dbReference type="Proteomes" id="UP000665043">
    <property type="component" value="Chromosome"/>
</dbReference>
<comment type="function">
    <text evidence="11">Catalyzes the specific phosphorylation of the 3-hydroxyl group of shikimic acid using ATP as a cosubstrate.</text>
</comment>
<evidence type="ECO:0000256" key="6">
    <source>
        <dbReference type="ARBA" id="ARBA00022741"/>
    </source>
</evidence>
<dbReference type="CDD" id="cd00464">
    <property type="entry name" value="SK"/>
    <property type="match status" value="1"/>
</dbReference>
<evidence type="ECO:0000256" key="1">
    <source>
        <dbReference type="ARBA" id="ARBA00004842"/>
    </source>
</evidence>
<dbReference type="PROSITE" id="PS01128">
    <property type="entry name" value="SHIKIMATE_KINASE"/>
    <property type="match status" value="1"/>
</dbReference>
<feature type="binding site" evidence="11">
    <location>
        <position position="57"/>
    </location>
    <ligand>
        <name>substrate</name>
    </ligand>
</feature>
<keyword evidence="7 11" id="KW-0418">Kinase</keyword>
<dbReference type="EMBL" id="CP046956">
    <property type="protein sequence ID" value="QTM99813.1"/>
    <property type="molecule type" value="Genomic_DNA"/>
</dbReference>
<feature type="binding site" evidence="11">
    <location>
        <position position="15"/>
    </location>
    <ligand>
        <name>Mg(2+)</name>
        <dbReference type="ChEBI" id="CHEBI:18420"/>
    </ligand>
</feature>
<feature type="binding site" evidence="11">
    <location>
        <position position="116"/>
    </location>
    <ligand>
        <name>ATP</name>
        <dbReference type="ChEBI" id="CHEBI:30616"/>
    </ligand>
</feature>
<name>A0ABX7VTF0_9BACI</name>
<comment type="subunit">
    <text evidence="11">Monomer.</text>
</comment>
<dbReference type="RefSeq" id="WP_209364982.1">
    <property type="nucleotide sequence ID" value="NZ_CP046956.1"/>
</dbReference>
<evidence type="ECO:0000256" key="7">
    <source>
        <dbReference type="ARBA" id="ARBA00022777"/>
    </source>
</evidence>
<evidence type="ECO:0000313" key="13">
    <source>
        <dbReference type="Proteomes" id="UP000665043"/>
    </source>
</evidence>
<dbReference type="PANTHER" id="PTHR21087:SF16">
    <property type="entry name" value="SHIKIMATE KINASE 1, CHLOROPLASTIC"/>
    <property type="match status" value="1"/>
</dbReference>
<evidence type="ECO:0000256" key="9">
    <source>
        <dbReference type="ARBA" id="ARBA00023141"/>
    </source>
</evidence>
<comment type="cofactor">
    <cofactor evidence="11">
        <name>Mg(2+)</name>
        <dbReference type="ChEBI" id="CHEBI:18420"/>
    </cofactor>
    <text evidence="11">Binds 1 Mg(2+) ion per subunit.</text>
</comment>
<comment type="similarity">
    <text evidence="2 11">Belongs to the shikimate kinase family.</text>
</comment>
<evidence type="ECO:0000256" key="10">
    <source>
        <dbReference type="ARBA" id="ARBA00048567"/>
    </source>
</evidence>
<dbReference type="InterPro" id="IPR027417">
    <property type="entry name" value="P-loop_NTPase"/>
</dbReference>
<comment type="catalytic activity">
    <reaction evidence="10 11">
        <text>shikimate + ATP = 3-phosphoshikimate + ADP + H(+)</text>
        <dbReference type="Rhea" id="RHEA:13121"/>
        <dbReference type="ChEBI" id="CHEBI:15378"/>
        <dbReference type="ChEBI" id="CHEBI:30616"/>
        <dbReference type="ChEBI" id="CHEBI:36208"/>
        <dbReference type="ChEBI" id="CHEBI:145989"/>
        <dbReference type="ChEBI" id="CHEBI:456216"/>
        <dbReference type="EC" id="2.7.1.71"/>
    </reaction>
</comment>
<dbReference type="InterPro" id="IPR031322">
    <property type="entry name" value="Shikimate/glucono_kinase"/>
</dbReference>
<evidence type="ECO:0000256" key="3">
    <source>
        <dbReference type="ARBA" id="ARBA00012154"/>
    </source>
</evidence>
<keyword evidence="11" id="KW-0460">Magnesium</keyword>
<accession>A0ABX7VTF0</accession>
<comment type="caution">
    <text evidence="11">Lacks conserved residue(s) required for the propagation of feature annotation.</text>
</comment>
<keyword evidence="6 11" id="KW-0547">Nucleotide-binding</keyword>
<dbReference type="InterPro" id="IPR023000">
    <property type="entry name" value="Shikimate_kinase_CS"/>
</dbReference>
<evidence type="ECO:0000256" key="5">
    <source>
        <dbReference type="ARBA" id="ARBA00022679"/>
    </source>
</evidence>
<feature type="binding site" evidence="11">
    <location>
        <position position="78"/>
    </location>
    <ligand>
        <name>substrate</name>
    </ligand>
</feature>
<evidence type="ECO:0000256" key="8">
    <source>
        <dbReference type="ARBA" id="ARBA00022840"/>
    </source>
</evidence>
<keyword evidence="13" id="KW-1185">Reference proteome</keyword>
<dbReference type="Gene3D" id="3.40.50.300">
    <property type="entry name" value="P-loop containing nucleotide triphosphate hydrolases"/>
    <property type="match status" value="1"/>
</dbReference>
<dbReference type="GO" id="GO:0016301">
    <property type="term" value="F:kinase activity"/>
    <property type="evidence" value="ECO:0007669"/>
    <property type="project" value="UniProtKB-KW"/>
</dbReference>
<proteinExistence type="inferred from homology"/>